<evidence type="ECO:0000313" key="2">
    <source>
        <dbReference type="Proteomes" id="UP000886653"/>
    </source>
</evidence>
<dbReference type="SUPFAM" id="SSF56672">
    <property type="entry name" value="DNA/RNA polymerases"/>
    <property type="match status" value="1"/>
</dbReference>
<sequence length="77" mass="8724">IPIPAAIQEDYIELIRQRLRTGLYEQSTSSYSSLVFCVRKSDGKLRVVHDLQELNRVTIKDAGMPPAPEEFVESFNG</sequence>
<dbReference type="Gene3D" id="3.10.10.10">
    <property type="entry name" value="HIV Type 1 Reverse Transcriptase, subunit A, domain 1"/>
    <property type="match status" value="1"/>
</dbReference>
<accession>A0A9P6T5F9</accession>
<dbReference type="AlphaFoldDB" id="A0A9P6T5F9"/>
<organism evidence="1 2">
    <name type="scientific">Cronartium quercuum f. sp. fusiforme G11</name>
    <dbReference type="NCBI Taxonomy" id="708437"/>
    <lineage>
        <taxon>Eukaryota</taxon>
        <taxon>Fungi</taxon>
        <taxon>Dikarya</taxon>
        <taxon>Basidiomycota</taxon>
        <taxon>Pucciniomycotina</taxon>
        <taxon>Pucciniomycetes</taxon>
        <taxon>Pucciniales</taxon>
        <taxon>Coleosporiaceae</taxon>
        <taxon>Cronartium</taxon>
    </lineage>
</organism>
<dbReference type="InterPro" id="IPR043502">
    <property type="entry name" value="DNA/RNA_pol_sf"/>
</dbReference>
<dbReference type="EMBL" id="MU167660">
    <property type="protein sequence ID" value="KAG0139269.1"/>
    <property type="molecule type" value="Genomic_DNA"/>
</dbReference>
<proteinExistence type="predicted"/>
<keyword evidence="2" id="KW-1185">Reference proteome</keyword>
<feature type="non-terminal residue" evidence="1">
    <location>
        <position position="1"/>
    </location>
</feature>
<dbReference type="OrthoDB" id="5599163at2759"/>
<feature type="non-terminal residue" evidence="1">
    <location>
        <position position="77"/>
    </location>
</feature>
<protein>
    <submittedName>
        <fullName evidence="1">Uncharacterized protein</fullName>
    </submittedName>
</protein>
<dbReference type="Proteomes" id="UP000886653">
    <property type="component" value="Unassembled WGS sequence"/>
</dbReference>
<name>A0A9P6T5F9_9BASI</name>
<evidence type="ECO:0000313" key="1">
    <source>
        <dbReference type="EMBL" id="KAG0139269.1"/>
    </source>
</evidence>
<gene>
    <name evidence="1" type="ORF">CROQUDRAFT_25082</name>
</gene>
<comment type="caution">
    <text evidence="1">The sequence shown here is derived from an EMBL/GenBank/DDBJ whole genome shotgun (WGS) entry which is preliminary data.</text>
</comment>
<reference evidence="1" key="1">
    <citation type="submission" date="2013-11" db="EMBL/GenBank/DDBJ databases">
        <title>Genome sequence of the fusiform rust pathogen reveals effectors for host alternation and coevolution with pine.</title>
        <authorList>
            <consortium name="DOE Joint Genome Institute"/>
            <person name="Smith K."/>
            <person name="Pendleton A."/>
            <person name="Kubisiak T."/>
            <person name="Anderson C."/>
            <person name="Salamov A."/>
            <person name="Aerts A."/>
            <person name="Riley R."/>
            <person name="Clum A."/>
            <person name="Lindquist E."/>
            <person name="Ence D."/>
            <person name="Campbell M."/>
            <person name="Kronenberg Z."/>
            <person name="Feau N."/>
            <person name="Dhillon B."/>
            <person name="Hamelin R."/>
            <person name="Burleigh J."/>
            <person name="Smith J."/>
            <person name="Yandell M."/>
            <person name="Nelson C."/>
            <person name="Grigoriev I."/>
            <person name="Davis J."/>
        </authorList>
    </citation>
    <scope>NUCLEOTIDE SEQUENCE</scope>
    <source>
        <strain evidence="1">G11</strain>
    </source>
</reference>